<organism evidence="2 3">
    <name type="scientific">Streptomyces oryzae</name>
    <dbReference type="NCBI Taxonomy" id="1434886"/>
    <lineage>
        <taxon>Bacteria</taxon>
        <taxon>Bacillati</taxon>
        <taxon>Actinomycetota</taxon>
        <taxon>Actinomycetes</taxon>
        <taxon>Kitasatosporales</taxon>
        <taxon>Streptomycetaceae</taxon>
        <taxon>Streptomyces</taxon>
    </lineage>
</organism>
<gene>
    <name evidence="2" type="ORF">ITI46_27920</name>
</gene>
<proteinExistence type="predicted"/>
<dbReference type="EMBL" id="JADKMA010000191">
    <property type="protein sequence ID" value="MBO8195446.1"/>
    <property type="molecule type" value="Genomic_DNA"/>
</dbReference>
<evidence type="ECO:0008006" key="4">
    <source>
        <dbReference type="Google" id="ProtNLM"/>
    </source>
</evidence>
<protein>
    <recommendedName>
        <fullName evidence="4">PE-PGRS family protein</fullName>
    </recommendedName>
</protein>
<feature type="compositionally biased region" description="Low complexity" evidence="1">
    <location>
        <begin position="35"/>
        <end position="47"/>
    </location>
</feature>
<name>A0ABS3XJ77_9ACTN</name>
<dbReference type="Proteomes" id="UP001519064">
    <property type="component" value="Unassembled WGS sequence"/>
</dbReference>
<accession>A0ABS3XJ77</accession>
<keyword evidence="3" id="KW-1185">Reference proteome</keyword>
<evidence type="ECO:0000256" key="1">
    <source>
        <dbReference type="SAM" id="MobiDB-lite"/>
    </source>
</evidence>
<sequence length="432" mass="47306">MTERSHPSLPFALPLDDPEFWAFWYYDEYSGTGSDDGADGGSYSAEESGSEDSAEVYQADAGHAVQVVDAGFELTLELVHPGAAKPVQLGWDDQAQWHPDALRWQEAELLCRAAALSHPEVPHPGPHLALLSRFAPVCDDADAVTALPLLREAFSGLPGLDAYQRLAYAAHADKRGFDIRWRRAEGSGHWYPDQAPDETVTQEWWDRYGDDPDREHYSTGDLYSLRSPDHAEFPFAALAETLERARLRCSGVSRRTWAANETVRAAAEAFAREASAAQRARLLTEVRARGCTDQAVLKALAPEAGPMRALAMTELVLGVEPGTLIRHHAGPAPRPLRSYTARLTLPDHLPAASLIDPLNSGLRRTGTGSVTDGPTRIHRAAGDGVWREEIVLHLLEDWQPGLEQAGRVLRDANVQAEAAVRCRGENISLQLG</sequence>
<reference evidence="2 3" key="1">
    <citation type="submission" date="2020-11" db="EMBL/GenBank/DDBJ databases">
        <title>Streptomyces spirodelae sp. nov., isolated from duckweed.</title>
        <authorList>
            <person name="Saimee Y."/>
            <person name="Duangmal K."/>
        </authorList>
    </citation>
    <scope>NUCLEOTIDE SEQUENCE [LARGE SCALE GENOMIC DNA]</scope>
    <source>
        <strain evidence="2 3">S16-07</strain>
    </source>
</reference>
<comment type="caution">
    <text evidence="2">The sequence shown here is derived from an EMBL/GenBank/DDBJ whole genome shotgun (WGS) entry which is preliminary data.</text>
</comment>
<dbReference type="RefSeq" id="WP_209242681.1">
    <property type="nucleotide sequence ID" value="NZ_JADKMA010000191.1"/>
</dbReference>
<feature type="region of interest" description="Disordered" evidence="1">
    <location>
        <begin position="35"/>
        <end position="55"/>
    </location>
</feature>
<evidence type="ECO:0000313" key="2">
    <source>
        <dbReference type="EMBL" id="MBO8195446.1"/>
    </source>
</evidence>
<evidence type="ECO:0000313" key="3">
    <source>
        <dbReference type="Proteomes" id="UP001519064"/>
    </source>
</evidence>